<organism evidence="1 2">
    <name type="scientific">Porphyromonas asaccharolytica (strain ATCC 25260 / DSM 20707 / BCRC 10618 / CCUG 7834 / JCM 6326 / LMG 13178 / VPI 4198 / B440)</name>
    <name type="common">Bacteroides asaccharolyticus</name>
    <dbReference type="NCBI Taxonomy" id="879243"/>
    <lineage>
        <taxon>Bacteria</taxon>
        <taxon>Pseudomonadati</taxon>
        <taxon>Bacteroidota</taxon>
        <taxon>Bacteroidia</taxon>
        <taxon>Bacteroidales</taxon>
        <taxon>Porphyromonadaceae</taxon>
        <taxon>Porphyromonas</taxon>
    </lineage>
</organism>
<proteinExistence type="predicted"/>
<dbReference type="EMBL" id="CP002689">
    <property type="protein sequence ID" value="AEE12802.1"/>
    <property type="molecule type" value="Genomic_DNA"/>
</dbReference>
<dbReference type="HOGENOM" id="CLU_756176_0_0_10"/>
<dbReference type="eggNOG" id="ENOG50341W3">
    <property type="taxonomic scope" value="Bacteria"/>
</dbReference>
<reference evidence="2" key="1">
    <citation type="submission" date="2011-04" db="EMBL/GenBank/DDBJ databases">
        <title>The complete genome of Porphyromonas asaccharolytica DSM 20707.</title>
        <authorList>
            <person name="Lucas S."/>
            <person name="Han J."/>
            <person name="Lapidus A."/>
            <person name="Bruce D."/>
            <person name="Goodwin L."/>
            <person name="Pitluck S."/>
            <person name="Peters L."/>
            <person name="Kyrpides N."/>
            <person name="Mavromatis K."/>
            <person name="Ivanova N."/>
            <person name="Ovchinnikova G."/>
            <person name="Pagani I."/>
            <person name="Lu M."/>
            <person name="Detter J.C."/>
            <person name="Tapia R."/>
            <person name="Han C."/>
            <person name="Land M."/>
            <person name="Hauser L."/>
            <person name="Markowitz V."/>
            <person name="Cheng J.-F."/>
            <person name="Hugenholtz P."/>
            <person name="Woyke T."/>
            <person name="Wu D."/>
            <person name="Gronow S."/>
            <person name="Wellnitz S."/>
            <person name="Brambilla E."/>
            <person name="Klenk H.-P."/>
            <person name="Eisen J.A."/>
        </authorList>
    </citation>
    <scope>NUCLEOTIDE SEQUENCE [LARGE SCALE GENOMIC DNA]</scope>
    <source>
        <strain evidence="2">ATCC 25260 / DSM 20707 / VPI 4198</strain>
    </source>
</reference>
<evidence type="ECO:0000313" key="1">
    <source>
        <dbReference type="EMBL" id="AEE12802.1"/>
    </source>
</evidence>
<sequence>MVYRSIPLRAKPVTLSSASLSVLFRRVMRLAVGRYGVPALLLLSLVGLTSCDMDDPQDLCCKRVDLIYRYVPSPAQGDQYQQEIRGGMRHFLYSADSIYLREVYAQRDNPQYVRLSNLTPGAYLMLTVANSSPAGTLLEHFEPGATLGEAQLRLAKALEQTAGLYQNSEELFYNLRAFRTNGDTPIRYYCDLSNVHCHLQVQVEWEDTPKHLSGSYELRASRIAAAYDLGRWYGEPIVIARGNGHTPTESTLTDVVHHFPTERGEMITHYQERQLFDMKLYYDLISLRYRDDAIPVLRLYYQGEPVTTEIDLSKAFKEWRWHPDLMPAQLFRIKILIHPDGSVTVSQWVSGNVLDWVDGGTLGMSD</sequence>
<name>F4KK77_PORAD</name>
<dbReference type="Gene3D" id="2.60.40.2100">
    <property type="match status" value="1"/>
</dbReference>
<keyword evidence="2" id="KW-1185">Reference proteome</keyword>
<accession>F4KK77</accession>
<dbReference type="STRING" id="879243.Poras_0859"/>
<dbReference type="KEGG" id="pah:Poras_0859"/>
<dbReference type="AlphaFoldDB" id="F4KK77"/>
<dbReference type="RefSeq" id="WP_013760302.1">
    <property type="nucleotide sequence ID" value="NC_015501.1"/>
</dbReference>
<evidence type="ECO:0000313" key="2">
    <source>
        <dbReference type="Proteomes" id="UP000006545"/>
    </source>
</evidence>
<dbReference type="Proteomes" id="UP000006545">
    <property type="component" value="Chromosome"/>
</dbReference>
<protein>
    <submittedName>
        <fullName evidence="1">Uncharacterized protein</fullName>
    </submittedName>
</protein>
<gene>
    <name evidence="1" type="ordered locus">Poras_0859</name>
</gene>
<dbReference type="OrthoDB" id="1014888at2"/>